<accession>A0ABW1QU09</accession>
<keyword evidence="1" id="KW-0378">Hydrolase</keyword>
<dbReference type="Proteomes" id="UP001596098">
    <property type="component" value="Unassembled WGS sequence"/>
</dbReference>
<evidence type="ECO:0000313" key="1">
    <source>
        <dbReference type="EMBL" id="MFC6152327.1"/>
    </source>
</evidence>
<gene>
    <name evidence="1" type="ORF">ACFPWU_01445</name>
</gene>
<dbReference type="EMBL" id="JBHSQI010000001">
    <property type="protein sequence ID" value="MFC6152327.1"/>
    <property type="molecule type" value="Genomic_DNA"/>
</dbReference>
<keyword evidence="2" id="KW-1185">Reference proteome</keyword>
<comment type="caution">
    <text evidence="1">The sequence shown here is derived from an EMBL/GenBank/DDBJ whole genome shotgun (WGS) entry which is preliminary data.</text>
</comment>
<keyword evidence="1" id="KW-0255">Endonuclease</keyword>
<dbReference type="GO" id="GO:0004519">
    <property type="term" value="F:endonuclease activity"/>
    <property type="evidence" value="ECO:0007669"/>
    <property type="project" value="UniProtKB-KW"/>
</dbReference>
<reference evidence="2" key="1">
    <citation type="journal article" date="2019" name="Int. J. Syst. Evol. Microbiol.">
        <title>The Global Catalogue of Microorganisms (GCM) 10K type strain sequencing project: providing services to taxonomists for standard genome sequencing and annotation.</title>
        <authorList>
            <consortium name="The Broad Institute Genomics Platform"/>
            <consortium name="The Broad Institute Genome Sequencing Center for Infectious Disease"/>
            <person name="Wu L."/>
            <person name="Ma J."/>
        </authorList>
    </citation>
    <scope>NUCLEOTIDE SEQUENCE [LARGE SCALE GENOMIC DNA]</scope>
    <source>
        <strain evidence="2">DFY28</strain>
    </source>
</reference>
<sequence length="195" mass="21053">MSNLSRTIPTKEAFLENSRWPPKNRSSAAPALEGSVIHIGATAKRIPLLPLSDQTEASAQAIYSPAKHIFDHCPICLTPDPSTKEHVPPRSLAGSFMTKTCNPCNSTYGSATEAQLSRWHQGVQTISYTGHDFRGFRRSAVYARTSASGDTYFIPVSRDVPKERITPSRITSIKRLIPDDGVADISGAVGASVTG</sequence>
<organism evidence="1 2">
    <name type="scientific">Nocardioides yefusunii</name>
    <dbReference type="NCBI Taxonomy" id="2500546"/>
    <lineage>
        <taxon>Bacteria</taxon>
        <taxon>Bacillati</taxon>
        <taxon>Actinomycetota</taxon>
        <taxon>Actinomycetes</taxon>
        <taxon>Propionibacteriales</taxon>
        <taxon>Nocardioidaceae</taxon>
        <taxon>Nocardioides</taxon>
    </lineage>
</organism>
<protein>
    <submittedName>
        <fullName evidence="1">HNH endonuclease</fullName>
    </submittedName>
</protein>
<keyword evidence="1" id="KW-0540">Nuclease</keyword>
<name>A0ABW1QU09_9ACTN</name>
<evidence type="ECO:0000313" key="2">
    <source>
        <dbReference type="Proteomes" id="UP001596098"/>
    </source>
</evidence>
<proteinExistence type="predicted"/>
<dbReference type="RefSeq" id="WP_128220513.1">
    <property type="nucleotide sequence ID" value="NZ_CP034929.1"/>
</dbReference>